<gene>
    <name evidence="2" type="ORF">MEUPH1_LOCUS27858</name>
</gene>
<dbReference type="Pfam" id="PF18701">
    <property type="entry name" value="DUF5641"/>
    <property type="match status" value="1"/>
</dbReference>
<dbReference type="EMBL" id="CARXXK010001175">
    <property type="protein sequence ID" value="CAI6374215.1"/>
    <property type="molecule type" value="Genomic_DNA"/>
</dbReference>
<protein>
    <recommendedName>
        <fullName evidence="1">DUF5641 domain-containing protein</fullName>
    </recommendedName>
</protein>
<evidence type="ECO:0000313" key="3">
    <source>
        <dbReference type="Proteomes" id="UP001160148"/>
    </source>
</evidence>
<dbReference type="AlphaFoldDB" id="A0AAV0Y037"/>
<proteinExistence type="predicted"/>
<name>A0AAV0Y037_9HEMI</name>
<organism evidence="2 3">
    <name type="scientific">Macrosiphum euphorbiae</name>
    <name type="common">potato aphid</name>
    <dbReference type="NCBI Taxonomy" id="13131"/>
    <lineage>
        <taxon>Eukaryota</taxon>
        <taxon>Metazoa</taxon>
        <taxon>Ecdysozoa</taxon>
        <taxon>Arthropoda</taxon>
        <taxon>Hexapoda</taxon>
        <taxon>Insecta</taxon>
        <taxon>Pterygota</taxon>
        <taxon>Neoptera</taxon>
        <taxon>Paraneoptera</taxon>
        <taxon>Hemiptera</taxon>
        <taxon>Sternorrhyncha</taxon>
        <taxon>Aphidomorpha</taxon>
        <taxon>Aphidoidea</taxon>
        <taxon>Aphididae</taxon>
        <taxon>Macrosiphini</taxon>
        <taxon>Macrosiphum</taxon>
    </lineage>
</organism>
<comment type="caution">
    <text evidence="2">The sequence shown here is derived from an EMBL/GenBank/DDBJ whole genome shotgun (WGS) entry which is preliminary data.</text>
</comment>
<dbReference type="Proteomes" id="UP001160148">
    <property type="component" value="Unassembled WGS sequence"/>
</dbReference>
<dbReference type="InterPro" id="IPR040676">
    <property type="entry name" value="DUF5641"/>
</dbReference>
<keyword evidence="3" id="KW-1185">Reference proteome</keyword>
<sequence>MTSSDPYDLQPLTAGHFLTLEPIVSMPTPDTIKTLPKLGLHQRWKLVQQLQQHFCERWQQESLHTIQTKSKWNKIETNLAQGTL</sequence>
<accession>A0AAV0Y037</accession>
<feature type="domain" description="DUF5641" evidence="1">
    <location>
        <begin position="42"/>
        <end position="84"/>
    </location>
</feature>
<evidence type="ECO:0000259" key="1">
    <source>
        <dbReference type="Pfam" id="PF18701"/>
    </source>
</evidence>
<dbReference type="PANTHER" id="PTHR47331">
    <property type="entry name" value="PHD-TYPE DOMAIN-CONTAINING PROTEIN"/>
    <property type="match status" value="1"/>
</dbReference>
<reference evidence="2 3" key="1">
    <citation type="submission" date="2023-01" db="EMBL/GenBank/DDBJ databases">
        <authorList>
            <person name="Whitehead M."/>
        </authorList>
    </citation>
    <scope>NUCLEOTIDE SEQUENCE [LARGE SCALE GENOMIC DNA]</scope>
</reference>
<evidence type="ECO:0000313" key="2">
    <source>
        <dbReference type="EMBL" id="CAI6374215.1"/>
    </source>
</evidence>